<evidence type="ECO:0000313" key="1">
    <source>
        <dbReference type="EMBL" id="KAI8435645.1"/>
    </source>
</evidence>
<accession>A0ACC0KHE3</accession>
<organism evidence="1 2">
    <name type="scientific">Choristoneura fumiferana</name>
    <name type="common">Spruce budworm moth</name>
    <name type="synonym">Archips fumiferana</name>
    <dbReference type="NCBI Taxonomy" id="7141"/>
    <lineage>
        <taxon>Eukaryota</taxon>
        <taxon>Metazoa</taxon>
        <taxon>Ecdysozoa</taxon>
        <taxon>Arthropoda</taxon>
        <taxon>Hexapoda</taxon>
        <taxon>Insecta</taxon>
        <taxon>Pterygota</taxon>
        <taxon>Neoptera</taxon>
        <taxon>Endopterygota</taxon>
        <taxon>Lepidoptera</taxon>
        <taxon>Glossata</taxon>
        <taxon>Ditrysia</taxon>
        <taxon>Tortricoidea</taxon>
        <taxon>Tortricidae</taxon>
        <taxon>Tortricinae</taxon>
        <taxon>Choristoneura</taxon>
    </lineage>
</organism>
<reference evidence="1 2" key="1">
    <citation type="journal article" date="2022" name="Genome Biol. Evol.">
        <title>The Spruce Budworm Genome: Reconstructing the Evolutionary History of Antifreeze Proteins.</title>
        <authorList>
            <person name="Beliveau C."/>
            <person name="Gagne P."/>
            <person name="Picq S."/>
            <person name="Vernygora O."/>
            <person name="Keeling C.I."/>
            <person name="Pinkney K."/>
            <person name="Doucet D."/>
            <person name="Wen F."/>
            <person name="Johnston J.S."/>
            <person name="Maaroufi H."/>
            <person name="Boyle B."/>
            <person name="Laroche J."/>
            <person name="Dewar K."/>
            <person name="Juretic N."/>
            <person name="Blackburn G."/>
            <person name="Nisole A."/>
            <person name="Brunet B."/>
            <person name="Brandao M."/>
            <person name="Lumley L."/>
            <person name="Duan J."/>
            <person name="Quan G."/>
            <person name="Lucarotti C.J."/>
            <person name="Roe A.D."/>
            <person name="Sperling F.A.H."/>
            <person name="Levesque R.C."/>
            <person name="Cusson M."/>
        </authorList>
    </citation>
    <scope>NUCLEOTIDE SEQUENCE [LARGE SCALE GENOMIC DNA]</scope>
    <source>
        <strain evidence="1">Glfc:IPQL:Cfum</strain>
    </source>
</reference>
<evidence type="ECO:0000313" key="2">
    <source>
        <dbReference type="Proteomes" id="UP001064048"/>
    </source>
</evidence>
<dbReference type="EMBL" id="CM046106">
    <property type="protein sequence ID" value="KAI8435645.1"/>
    <property type="molecule type" value="Genomic_DNA"/>
</dbReference>
<name>A0ACC0KHE3_CHOFU</name>
<sequence length="196" mass="22490">MRVILCLLLHCLYVTCEIRQSVLVNKLVKIKPVGKNVQRNFVPLTEIPPPKKPHVHVDGRRHFEDCSPKPHGADVVEGGTVDIWGEYYDEKVAKTVATVIIPDHIDRKHFEVTTQVPYLTLGAIEAIGYHPSTLESDHPPECEKIYQEHIADQYSDETTDYSEESLEMARMPMFPVERPSPEDQKRIDQFYSDEAH</sequence>
<protein>
    <submittedName>
        <fullName evidence="1">Uncharacterized protein</fullName>
    </submittedName>
</protein>
<gene>
    <name evidence="1" type="ORF">MSG28_003910</name>
</gene>
<comment type="caution">
    <text evidence="1">The sequence shown here is derived from an EMBL/GenBank/DDBJ whole genome shotgun (WGS) entry which is preliminary data.</text>
</comment>
<dbReference type="Proteomes" id="UP001064048">
    <property type="component" value="Chromosome 6"/>
</dbReference>
<proteinExistence type="predicted"/>
<keyword evidence="2" id="KW-1185">Reference proteome</keyword>